<protein>
    <recommendedName>
        <fullName evidence="1">Aminotransferase-like plant mobile domain-containing protein</fullName>
    </recommendedName>
</protein>
<dbReference type="InterPro" id="IPR044824">
    <property type="entry name" value="MAIN-like"/>
</dbReference>
<evidence type="ECO:0000259" key="1">
    <source>
        <dbReference type="Pfam" id="PF10536"/>
    </source>
</evidence>
<accession>A0A843VRW7</accession>
<dbReference type="Pfam" id="PF10536">
    <property type="entry name" value="PMD"/>
    <property type="match status" value="1"/>
</dbReference>
<evidence type="ECO:0000313" key="3">
    <source>
        <dbReference type="Proteomes" id="UP000652761"/>
    </source>
</evidence>
<dbReference type="GO" id="GO:0010073">
    <property type="term" value="P:meristem maintenance"/>
    <property type="evidence" value="ECO:0007669"/>
    <property type="project" value="InterPro"/>
</dbReference>
<dbReference type="EMBL" id="NMUH01001989">
    <property type="protein sequence ID" value="MQL97007.1"/>
    <property type="molecule type" value="Genomic_DNA"/>
</dbReference>
<keyword evidence="3" id="KW-1185">Reference proteome</keyword>
<dbReference type="InterPro" id="IPR019557">
    <property type="entry name" value="AminoTfrase-like_pln_mobile"/>
</dbReference>
<sequence length="502" mass="57348">MKRSFSAFQDDIKPYVGPKAARVSYAELQRLSFVPEHICARPELQILPGHRRFSKVPWNNPQETTELFSFGRPKEEKLKSHHHLQREATAPTVNVVNRRPLHRQRESGGVREYPRDPATGRKRTVYTHHLREWGLTTVLTLVKQYHKIVHVWDSITALAELWHPQTHTFIFPGFEATILLEELELMLGLSKYKRGEEHALSYTMAPINVWSILEEITTKKTDLYSMTSRSHVHLLPISQWVVSQCKRKTGNHLAIAKATAIYIYGVILFPTEDDAISLPNLSIIDSVSEGMSIAQAVLGYLYAGLSSAATGGSFYGSIIALELWMGMHIQFRTMDNLSTECKSMLHHPLTFVGAPLYMTPQAWCKTAQVKGMKEWRDYFKTMTVTEFDMSPRFLHNKMIYLPQRTGLALRLIGNKALVLYNLDRCHLQCGDARTVVPLLSHYPPIQELKRNDDQDERDVRSTIVHWEGCTTSLLQAEVVEDEDVTREYLEALKRVRSAAPGA</sequence>
<feature type="domain" description="Aminotransferase-like plant mobile" evidence="1">
    <location>
        <begin position="147"/>
        <end position="490"/>
    </location>
</feature>
<dbReference type="PANTHER" id="PTHR46033:SF8">
    <property type="entry name" value="PROTEIN MAINTENANCE OF MERISTEMS-LIKE"/>
    <property type="match status" value="1"/>
</dbReference>
<comment type="caution">
    <text evidence="2">The sequence shown here is derived from an EMBL/GenBank/DDBJ whole genome shotgun (WGS) entry which is preliminary data.</text>
</comment>
<dbReference type="PANTHER" id="PTHR46033">
    <property type="entry name" value="PROTEIN MAIN-LIKE 2"/>
    <property type="match status" value="1"/>
</dbReference>
<gene>
    <name evidence="2" type="ORF">Taro_029690</name>
</gene>
<evidence type="ECO:0000313" key="2">
    <source>
        <dbReference type="EMBL" id="MQL97007.1"/>
    </source>
</evidence>
<reference evidence="2" key="1">
    <citation type="submission" date="2017-07" db="EMBL/GenBank/DDBJ databases">
        <title>Taro Niue Genome Assembly and Annotation.</title>
        <authorList>
            <person name="Atibalentja N."/>
            <person name="Keating K."/>
            <person name="Fields C.J."/>
        </authorList>
    </citation>
    <scope>NUCLEOTIDE SEQUENCE</scope>
    <source>
        <strain evidence="2">Niue_2</strain>
        <tissue evidence="2">Leaf</tissue>
    </source>
</reference>
<organism evidence="2 3">
    <name type="scientific">Colocasia esculenta</name>
    <name type="common">Wild taro</name>
    <name type="synonym">Arum esculentum</name>
    <dbReference type="NCBI Taxonomy" id="4460"/>
    <lineage>
        <taxon>Eukaryota</taxon>
        <taxon>Viridiplantae</taxon>
        <taxon>Streptophyta</taxon>
        <taxon>Embryophyta</taxon>
        <taxon>Tracheophyta</taxon>
        <taxon>Spermatophyta</taxon>
        <taxon>Magnoliopsida</taxon>
        <taxon>Liliopsida</taxon>
        <taxon>Araceae</taxon>
        <taxon>Aroideae</taxon>
        <taxon>Colocasieae</taxon>
        <taxon>Colocasia</taxon>
    </lineage>
</organism>
<dbReference type="AlphaFoldDB" id="A0A843VRW7"/>
<proteinExistence type="predicted"/>
<dbReference type="Proteomes" id="UP000652761">
    <property type="component" value="Unassembled WGS sequence"/>
</dbReference>
<name>A0A843VRW7_COLES</name>